<dbReference type="EMBL" id="AICP01000039">
    <property type="protein sequence ID" value="EID21793.1"/>
    <property type="molecule type" value="Genomic_DNA"/>
</dbReference>
<comment type="caution">
    <text evidence="1">The sequence shown here is derived from an EMBL/GenBank/DDBJ whole genome shotgun (WGS) entry which is preliminary data.</text>
</comment>
<protein>
    <submittedName>
        <fullName evidence="1">Uncharacterized protein</fullName>
    </submittedName>
</protein>
<gene>
    <name evidence="1" type="ORF">HMPREF1043_1775</name>
</gene>
<dbReference type="Proteomes" id="UP000003245">
    <property type="component" value="Unassembled WGS sequence"/>
</dbReference>
<proteinExistence type="predicted"/>
<sequence>MLEYLRNDDADISSLKYIQIGGSVLDSNLAKKIQEDLSEIIAIVWMRSR</sequence>
<name>I0SEJ0_STRAP</name>
<evidence type="ECO:0000313" key="2">
    <source>
        <dbReference type="Proteomes" id="UP000003245"/>
    </source>
</evidence>
<organism evidence="1 2">
    <name type="scientific">Streptococcus anginosus subsp. whileyi CCUG 39159</name>
    <dbReference type="NCBI Taxonomy" id="1095729"/>
    <lineage>
        <taxon>Bacteria</taxon>
        <taxon>Bacillati</taxon>
        <taxon>Bacillota</taxon>
        <taxon>Bacilli</taxon>
        <taxon>Lactobacillales</taxon>
        <taxon>Streptococcaceae</taxon>
        <taxon>Streptococcus</taxon>
        <taxon>Streptococcus anginosus group</taxon>
    </lineage>
</organism>
<keyword evidence="2" id="KW-1185">Reference proteome</keyword>
<accession>I0SEJ0</accession>
<dbReference type="AlphaFoldDB" id="I0SEJ0"/>
<reference evidence="1 2" key="1">
    <citation type="submission" date="2012-01" db="EMBL/GenBank/DDBJ databases">
        <authorList>
            <person name="Harkins D.M."/>
            <person name="Madupu R."/>
            <person name="Durkin A.S."/>
            <person name="Torralba M."/>
            <person name="Methe B."/>
            <person name="Sutton G.G."/>
            <person name="Nelson K.E."/>
        </authorList>
    </citation>
    <scope>NUCLEOTIDE SEQUENCE [LARGE SCALE GENOMIC DNA]</scope>
    <source>
        <strain evidence="1 2">CCUG 39159</strain>
    </source>
</reference>
<evidence type="ECO:0000313" key="1">
    <source>
        <dbReference type="EMBL" id="EID21793.1"/>
    </source>
</evidence>